<dbReference type="Proteomes" id="UP000254939">
    <property type="component" value="Unassembled WGS sequence"/>
</dbReference>
<name>A0A370KE91_9HYPH</name>
<accession>A0A370KE91</accession>
<evidence type="ECO:0000313" key="1">
    <source>
        <dbReference type="EMBL" id="RDJ01966.1"/>
    </source>
</evidence>
<proteinExistence type="predicted"/>
<evidence type="ECO:0000313" key="2">
    <source>
        <dbReference type="Proteomes" id="UP000254939"/>
    </source>
</evidence>
<gene>
    <name evidence="1" type="ORF">B5K06_32850</name>
</gene>
<sequence>MARALSDDLRSRVWLLPKMGCRRALRRSDAGSGFVGDAWIANARHGNQFSAAKARLNWMRFRKFHREFDFD</sequence>
<dbReference type="EMBL" id="NAAC01000049">
    <property type="protein sequence ID" value="RDJ01966.1"/>
    <property type="molecule type" value="Genomic_DNA"/>
</dbReference>
<dbReference type="RefSeq" id="WP_114715943.1">
    <property type="nucleotide sequence ID" value="NZ_KZ857270.1"/>
</dbReference>
<protein>
    <submittedName>
        <fullName evidence="1">Uncharacterized protein</fullName>
    </submittedName>
</protein>
<comment type="caution">
    <text evidence="1">The sequence shown here is derived from an EMBL/GenBank/DDBJ whole genome shotgun (WGS) entry which is preliminary data.</text>
</comment>
<organism evidence="1 2">
    <name type="scientific">Rhizobium grahamii</name>
    <dbReference type="NCBI Taxonomy" id="1120045"/>
    <lineage>
        <taxon>Bacteria</taxon>
        <taxon>Pseudomonadati</taxon>
        <taxon>Pseudomonadota</taxon>
        <taxon>Alphaproteobacteria</taxon>
        <taxon>Hyphomicrobiales</taxon>
        <taxon>Rhizobiaceae</taxon>
        <taxon>Rhizobium/Agrobacterium group</taxon>
        <taxon>Rhizobium</taxon>
    </lineage>
</organism>
<reference evidence="1 2" key="1">
    <citation type="submission" date="2017-03" db="EMBL/GenBank/DDBJ databases">
        <title>Genome analysis of Rhizobial strains effectives or ineffectives for nitrogen fixation isolated from bean seeds.</title>
        <authorList>
            <person name="Peralta H."/>
            <person name="Aguilar-Vera A."/>
            <person name="Mora Y."/>
            <person name="Vargas-Lagunas C."/>
            <person name="Girard L."/>
            <person name="Mora J."/>
        </authorList>
    </citation>
    <scope>NUCLEOTIDE SEQUENCE [LARGE SCALE GENOMIC DNA]</scope>
    <source>
        <strain evidence="1 2">CCGM3</strain>
    </source>
</reference>
<dbReference type="AlphaFoldDB" id="A0A370KE91"/>